<evidence type="ECO:0008006" key="3">
    <source>
        <dbReference type="Google" id="ProtNLM"/>
    </source>
</evidence>
<comment type="caution">
    <text evidence="1">The sequence shown here is derived from an EMBL/GenBank/DDBJ whole genome shotgun (WGS) entry which is preliminary data.</text>
</comment>
<dbReference type="RefSeq" id="WP_038163861.1">
    <property type="nucleotide sequence ID" value="NZ_JMTB01000218.1"/>
</dbReference>
<evidence type="ECO:0000313" key="2">
    <source>
        <dbReference type="Proteomes" id="UP000028630"/>
    </source>
</evidence>
<evidence type="ECO:0000313" key="1">
    <source>
        <dbReference type="EMBL" id="KFB91306.1"/>
    </source>
</evidence>
<dbReference type="Proteomes" id="UP000028630">
    <property type="component" value="Unassembled WGS sequence"/>
</dbReference>
<sequence>VLDASGERSTLFRLEGEAVMDGDIQVAASGKDATGVYVTDAGTEATIGGGSVLDISGDGATGVFSTGGAKATIESGASVTITGSGATAGTVDGNTYDLDGTVAEEDTGATLINAASISSSVADATAFTAKNSGTLENSGDVLLTGANSTAIK</sequence>
<name>A0A084Z1G2_9ENTR</name>
<gene>
    <name evidence="1" type="ORF">GTGU_04778</name>
</gene>
<dbReference type="AlphaFoldDB" id="A0A084Z1G2"/>
<keyword evidence="2" id="KW-1185">Reference proteome</keyword>
<feature type="non-terminal residue" evidence="1">
    <location>
        <position position="152"/>
    </location>
</feature>
<organism evidence="1 2">
    <name type="scientific">Trabulsiella guamensis ATCC 49490</name>
    <dbReference type="NCBI Taxonomy" id="1005994"/>
    <lineage>
        <taxon>Bacteria</taxon>
        <taxon>Pseudomonadati</taxon>
        <taxon>Pseudomonadota</taxon>
        <taxon>Gammaproteobacteria</taxon>
        <taxon>Enterobacterales</taxon>
        <taxon>Enterobacteriaceae</taxon>
        <taxon>Trabulsiella</taxon>
    </lineage>
</organism>
<feature type="non-terminal residue" evidence="1">
    <location>
        <position position="1"/>
    </location>
</feature>
<accession>A0A084Z1G2</accession>
<dbReference type="EMBL" id="JMTB01000218">
    <property type="protein sequence ID" value="KFB91306.1"/>
    <property type="molecule type" value="Genomic_DNA"/>
</dbReference>
<dbReference type="eggNOG" id="COG2911">
    <property type="taxonomic scope" value="Bacteria"/>
</dbReference>
<proteinExistence type="predicted"/>
<protein>
    <recommendedName>
        <fullName evidence="3">Autotransporter outer membrane beta-barrel domain-containing protein</fullName>
    </recommendedName>
</protein>
<reference evidence="2" key="1">
    <citation type="submission" date="2014-05" db="EMBL/GenBank/DDBJ databases">
        <title>ATOL: Assembling a taxonomically balanced genome-scale reconstruction of the evolutionary history of the Enterobacteriaceae.</title>
        <authorList>
            <person name="Plunkett G. III"/>
            <person name="Neeno-Eckwall E.C."/>
            <person name="Glasner J.D."/>
            <person name="Perna N.T."/>
        </authorList>
    </citation>
    <scope>NUCLEOTIDE SEQUENCE [LARGE SCALE GENOMIC DNA]</scope>
    <source>
        <strain evidence="2">ATCC 49490</strain>
    </source>
</reference>